<evidence type="ECO:0000313" key="3">
    <source>
        <dbReference type="EMBL" id="AKJ99053.1"/>
    </source>
</evidence>
<evidence type="ECO:0000313" key="4">
    <source>
        <dbReference type="Proteomes" id="UP000035212"/>
    </source>
</evidence>
<feature type="transmembrane region" description="Helical" evidence="2">
    <location>
        <begin position="312"/>
        <end position="333"/>
    </location>
</feature>
<reference evidence="3 4" key="1">
    <citation type="journal article" date="2015" name="Stand. Genomic Sci.">
        <title>Complete genome of Pseudomonas chlororaphis strain UFB2, a soil bacterium with antibacterial activity against bacterial canker pathogen of tomato.</title>
        <authorList>
            <person name="Deng P."/>
            <person name="Wang X."/>
            <person name="Baird S.M."/>
            <person name="Lu S.E."/>
        </authorList>
    </citation>
    <scope>NUCLEOTIDE SEQUENCE [LARGE SCALE GENOMIC DNA]</scope>
    <source>
        <strain evidence="3 4">UFB2</strain>
    </source>
</reference>
<sequence>MADTQKVEKKALLLTGIDELSPKLASLRAKVQGFKQNLDATGLGSLDISGLLPDGGIAKPFMEGLRSAAAFKGEVAGVNAAVGAVQAPAAPGVAAQSLDGLKTSISNVSLQFGTALGPAVNAMTVGLQPMISGVTQVLQDNPQLVQGLAAGAVAFSAIQTAVNGASQAFEVVNLALKMNPIGLIAMGIALAAGMIIAYWEPISAFFAGLWQRLAPIVVPMAEFFKTMFAFTPLGQVISNWGPISSFFGALWNVLVAAATPVIGFMQTLFAWSPLGLIVNNWGPLTGLFSAIWDLLRALTVPVMDALQGLFNWTPLGLIMANWGTLVDVFAGIWEGLRSQVSMMLTVFGGLFDWSPIEGLMKQWGPVGEWFSQWWDQLQGVLAPIKAFFNTGFGEVITTFTGKVQGLTEAQRKTNAEGKGELAPAFFGGTREPAPGLSSSLAPVPGNLPANASLTPGALGQTSSALVQQSAANNRTQLEGGLTVRFENAPAGLRAEPPQTNQPGLAVSSRIGYRSLSTGGSNELA</sequence>
<feature type="compositionally biased region" description="Polar residues" evidence="1">
    <location>
        <begin position="514"/>
        <end position="524"/>
    </location>
</feature>
<feature type="region of interest" description="Disordered" evidence="1">
    <location>
        <begin position="490"/>
        <end position="524"/>
    </location>
</feature>
<keyword evidence="2" id="KW-0472">Membrane</keyword>
<feature type="transmembrane region" description="Helical" evidence="2">
    <location>
        <begin position="243"/>
        <end position="262"/>
    </location>
</feature>
<feature type="transmembrane region" description="Helical" evidence="2">
    <location>
        <begin position="274"/>
        <end position="292"/>
    </location>
</feature>
<gene>
    <name evidence="3" type="ORF">VM99_13595</name>
</gene>
<evidence type="ECO:0000256" key="2">
    <source>
        <dbReference type="SAM" id="Phobius"/>
    </source>
</evidence>
<dbReference type="AlphaFoldDB" id="A0A0G3GD74"/>
<feature type="transmembrane region" description="Helical" evidence="2">
    <location>
        <begin position="181"/>
        <end position="199"/>
    </location>
</feature>
<dbReference type="EMBL" id="CP011020">
    <property type="protein sequence ID" value="AKJ99053.1"/>
    <property type="molecule type" value="Genomic_DNA"/>
</dbReference>
<accession>A0A0G3GD74</accession>
<proteinExistence type="predicted"/>
<protein>
    <submittedName>
        <fullName evidence="3">Tail protein</fullName>
    </submittedName>
</protein>
<keyword evidence="2" id="KW-1133">Transmembrane helix</keyword>
<dbReference type="PATRIC" id="fig|587753.11.peg.2777"/>
<evidence type="ECO:0000256" key="1">
    <source>
        <dbReference type="SAM" id="MobiDB-lite"/>
    </source>
</evidence>
<name>A0A0G3GD74_9PSED</name>
<dbReference type="Proteomes" id="UP000035212">
    <property type="component" value="Chromosome"/>
</dbReference>
<organism evidence="3 4">
    <name type="scientific">Pseudomonas chlororaphis</name>
    <dbReference type="NCBI Taxonomy" id="587753"/>
    <lineage>
        <taxon>Bacteria</taxon>
        <taxon>Pseudomonadati</taxon>
        <taxon>Pseudomonadota</taxon>
        <taxon>Gammaproteobacteria</taxon>
        <taxon>Pseudomonadales</taxon>
        <taxon>Pseudomonadaceae</taxon>
        <taxon>Pseudomonas</taxon>
    </lineage>
</organism>
<reference evidence="4" key="2">
    <citation type="submission" date="2015-03" db="EMBL/GenBank/DDBJ databases">
        <authorList>
            <person name="Deng P."/>
            <person name="Lu S."/>
        </authorList>
    </citation>
    <scope>NUCLEOTIDE SEQUENCE [LARGE SCALE GENOMIC DNA]</scope>
    <source>
        <strain evidence="4">UFB2</strain>
    </source>
</reference>
<keyword evidence="2" id="KW-0812">Transmembrane</keyword>